<dbReference type="AlphaFoldDB" id="A0A699IR89"/>
<name>A0A699IR89_TANCI</name>
<comment type="caution">
    <text evidence="1">The sequence shown here is derived from an EMBL/GenBank/DDBJ whole genome shotgun (WGS) entry which is preliminary data.</text>
</comment>
<dbReference type="EMBL" id="BKCJ010314941">
    <property type="protein sequence ID" value="GEZ72349.1"/>
    <property type="molecule type" value="Genomic_DNA"/>
</dbReference>
<dbReference type="PANTHER" id="PTHR46890">
    <property type="entry name" value="NON-LTR RETROLELEMENT REVERSE TRANSCRIPTASE-LIKE PROTEIN-RELATED"/>
    <property type="match status" value="1"/>
</dbReference>
<organism evidence="1">
    <name type="scientific">Tanacetum cinerariifolium</name>
    <name type="common">Dalmatian daisy</name>
    <name type="synonym">Chrysanthemum cinerariifolium</name>
    <dbReference type="NCBI Taxonomy" id="118510"/>
    <lineage>
        <taxon>Eukaryota</taxon>
        <taxon>Viridiplantae</taxon>
        <taxon>Streptophyta</taxon>
        <taxon>Embryophyta</taxon>
        <taxon>Tracheophyta</taxon>
        <taxon>Spermatophyta</taxon>
        <taxon>Magnoliopsida</taxon>
        <taxon>eudicotyledons</taxon>
        <taxon>Gunneridae</taxon>
        <taxon>Pentapetalae</taxon>
        <taxon>asterids</taxon>
        <taxon>campanulids</taxon>
        <taxon>Asterales</taxon>
        <taxon>Asteraceae</taxon>
        <taxon>Asteroideae</taxon>
        <taxon>Anthemideae</taxon>
        <taxon>Anthemidinae</taxon>
        <taxon>Tanacetum</taxon>
    </lineage>
</organism>
<evidence type="ECO:0000313" key="1">
    <source>
        <dbReference type="EMBL" id="GEZ72349.1"/>
    </source>
</evidence>
<dbReference type="InterPro" id="IPR052343">
    <property type="entry name" value="Retrotransposon-Effector_Assoc"/>
</dbReference>
<feature type="non-terminal residue" evidence="1">
    <location>
        <position position="249"/>
    </location>
</feature>
<dbReference type="PANTHER" id="PTHR46890:SF48">
    <property type="entry name" value="RNA-DIRECTED DNA POLYMERASE"/>
    <property type="match status" value="1"/>
</dbReference>
<sequence length="249" mass="28253">MIADISDSEIKRDLFDIKDTKAHGPDGFTAAFFKQAWSIIGFDTCTTVKEFFTSGKMLGELNATLVYLIPKVQTPDKIMQCVTTVAFTLNVNGDRIGYFKGDRGFKPGDPISPYLFTLIMENFSLILLREIDHEPNSNTILDLRISNYPMFVLVQLLGDMKVNMNEWQSVLQGIIGAGMYSMKSTEEVFKGIMEVIKYKLLGITMKDSKVVRYMEDKWKISCGIESVCKMNLFCPPNTPSNEKRLDLFE</sequence>
<reference evidence="1" key="1">
    <citation type="journal article" date="2019" name="Sci. Rep.">
        <title>Draft genome of Tanacetum cinerariifolium, the natural source of mosquito coil.</title>
        <authorList>
            <person name="Yamashiro T."/>
            <person name="Shiraishi A."/>
            <person name="Satake H."/>
            <person name="Nakayama K."/>
        </authorList>
    </citation>
    <scope>NUCLEOTIDE SEQUENCE</scope>
</reference>
<protein>
    <recommendedName>
        <fullName evidence="2">RNA-directed DNA polymerase, eukaryota, reverse transcriptase zinc-binding domain protein</fullName>
    </recommendedName>
</protein>
<proteinExistence type="predicted"/>
<evidence type="ECO:0008006" key="2">
    <source>
        <dbReference type="Google" id="ProtNLM"/>
    </source>
</evidence>
<gene>
    <name evidence="1" type="ORF">Tci_544322</name>
</gene>
<accession>A0A699IR89</accession>